<organism evidence="1 2">
    <name type="scientific">Pseudaminobacter soli</name>
    <name type="common">ex Li et al. 2025</name>
    <dbReference type="NCBI Taxonomy" id="1295366"/>
    <lineage>
        <taxon>Bacteria</taxon>
        <taxon>Pseudomonadati</taxon>
        <taxon>Pseudomonadota</taxon>
        <taxon>Alphaproteobacteria</taxon>
        <taxon>Hyphomicrobiales</taxon>
        <taxon>Phyllobacteriaceae</taxon>
        <taxon>Pseudaminobacter</taxon>
    </lineage>
</organism>
<sequence>MSGKRKWLSCFMPHRLELLISPAWRAAPRPLRNVLERLEIEHLRHGGFNNGELYVSYLQFVEFGVSKRSIKPTLELGQKLGLLEVIQEAENHLNDIRAANAYRLTYVPAKGKSGPTDEWKAITEARAQVLLEAYRTEDKAAASATKKKRAA</sequence>
<keyword evidence="2" id="KW-1185">Reference proteome</keyword>
<dbReference type="Proteomes" id="UP000240653">
    <property type="component" value="Unassembled WGS sequence"/>
</dbReference>
<accession>A0A2P7S4H1</accession>
<proteinExistence type="predicted"/>
<reference evidence="1 2" key="1">
    <citation type="submission" date="2018-03" db="EMBL/GenBank/DDBJ databases">
        <title>The draft genome of Mesorhizobium soli JCM 19897.</title>
        <authorList>
            <person name="Li L."/>
            <person name="Liu L."/>
            <person name="Liang L."/>
            <person name="Wang T."/>
            <person name="Zhang X."/>
        </authorList>
    </citation>
    <scope>NUCLEOTIDE SEQUENCE [LARGE SCALE GENOMIC DNA]</scope>
    <source>
        <strain evidence="1 2">JCM 19897</strain>
    </source>
</reference>
<protein>
    <submittedName>
        <fullName evidence="1">Uncharacterized protein</fullName>
    </submittedName>
</protein>
<dbReference type="AlphaFoldDB" id="A0A2P7S4H1"/>
<gene>
    <name evidence="1" type="ORF">C7I85_22645</name>
</gene>
<comment type="caution">
    <text evidence="1">The sequence shown here is derived from an EMBL/GenBank/DDBJ whole genome shotgun (WGS) entry which is preliminary data.</text>
</comment>
<evidence type="ECO:0000313" key="1">
    <source>
        <dbReference type="EMBL" id="PSJ57386.1"/>
    </source>
</evidence>
<dbReference type="OrthoDB" id="8350299at2"/>
<dbReference type="EMBL" id="PXYL01000014">
    <property type="protein sequence ID" value="PSJ57386.1"/>
    <property type="molecule type" value="Genomic_DNA"/>
</dbReference>
<name>A0A2P7S4H1_9HYPH</name>
<evidence type="ECO:0000313" key="2">
    <source>
        <dbReference type="Proteomes" id="UP000240653"/>
    </source>
</evidence>